<reference evidence="1 2" key="1">
    <citation type="submission" date="2020-02" db="EMBL/GenBank/DDBJ databases">
        <title>Aliifodinibius halophilus 2W32, complete genome.</title>
        <authorList>
            <person name="Li Y."/>
            <person name="Wu S."/>
        </authorList>
    </citation>
    <scope>NUCLEOTIDE SEQUENCE [LARGE SCALE GENOMIC DNA]</scope>
    <source>
        <strain evidence="1 2">2W32</strain>
    </source>
</reference>
<feature type="non-terminal residue" evidence="1">
    <location>
        <position position="1"/>
    </location>
</feature>
<name>A0A6M1T3D7_9BACT</name>
<gene>
    <name evidence="1" type="ORF">G3569_09440</name>
</gene>
<proteinExistence type="predicted"/>
<sequence>RSGTGPTYRLYERLLGTHNVKMKAHVAVQKKLLSYMYFLWNKGEYFDPQKIRNQQALHQKAVASPEGKAMVDTSLAVAQ</sequence>
<accession>A0A6M1T3D7</accession>
<evidence type="ECO:0008006" key="3">
    <source>
        <dbReference type="Google" id="ProtNLM"/>
    </source>
</evidence>
<evidence type="ECO:0000313" key="1">
    <source>
        <dbReference type="EMBL" id="NGP88579.1"/>
    </source>
</evidence>
<comment type="caution">
    <text evidence="1">The sequence shown here is derived from an EMBL/GenBank/DDBJ whole genome shotgun (WGS) entry which is preliminary data.</text>
</comment>
<keyword evidence="2" id="KW-1185">Reference proteome</keyword>
<evidence type="ECO:0000313" key="2">
    <source>
        <dbReference type="Proteomes" id="UP000479132"/>
    </source>
</evidence>
<dbReference type="AlphaFoldDB" id="A0A6M1T3D7"/>
<dbReference type="EMBL" id="JAALLS010000011">
    <property type="protein sequence ID" value="NGP88579.1"/>
    <property type="molecule type" value="Genomic_DNA"/>
</dbReference>
<dbReference type="Proteomes" id="UP000479132">
    <property type="component" value="Unassembled WGS sequence"/>
</dbReference>
<organism evidence="1 2">
    <name type="scientific">Fodinibius halophilus</name>
    <dbReference type="NCBI Taxonomy" id="1736908"/>
    <lineage>
        <taxon>Bacteria</taxon>
        <taxon>Pseudomonadati</taxon>
        <taxon>Balneolota</taxon>
        <taxon>Balneolia</taxon>
        <taxon>Balneolales</taxon>
        <taxon>Balneolaceae</taxon>
        <taxon>Fodinibius</taxon>
    </lineage>
</organism>
<protein>
    <recommendedName>
        <fullName evidence="3">IS110 family transposase</fullName>
    </recommendedName>
</protein>